<organism evidence="2 3">
    <name type="scientific">Campylobacter rectus</name>
    <name type="common">Wolinella recta</name>
    <dbReference type="NCBI Taxonomy" id="203"/>
    <lineage>
        <taxon>Bacteria</taxon>
        <taxon>Pseudomonadati</taxon>
        <taxon>Campylobacterota</taxon>
        <taxon>Epsilonproteobacteria</taxon>
        <taxon>Campylobacterales</taxon>
        <taxon>Campylobacteraceae</taxon>
        <taxon>Campylobacter</taxon>
    </lineage>
</organism>
<accession>A0A6G5QM84</accession>
<dbReference type="EMBL" id="CP012543">
    <property type="protein sequence ID" value="QCD46692.1"/>
    <property type="molecule type" value="Genomic_DNA"/>
</dbReference>
<evidence type="ECO:0000256" key="1">
    <source>
        <dbReference type="SAM" id="SignalP"/>
    </source>
</evidence>
<dbReference type="KEGG" id="crx:CRECT_1026"/>
<reference evidence="2 3" key="1">
    <citation type="submission" date="2016-07" db="EMBL/GenBank/DDBJ databases">
        <title>Comparative genomics of the Campylobacter concisus group.</title>
        <authorList>
            <person name="Miller W.G."/>
            <person name="Yee E."/>
            <person name="Chapman M.H."/>
            <person name="Huynh S."/>
            <person name="Bono J.L."/>
            <person name="On S.L.W."/>
            <person name="StLeger J."/>
            <person name="Foster G."/>
            <person name="Parker C.T."/>
        </authorList>
    </citation>
    <scope>NUCLEOTIDE SEQUENCE [LARGE SCALE GENOMIC DNA]</scope>
    <source>
        <strain evidence="2 3">ATCC 33238</strain>
    </source>
</reference>
<keyword evidence="1" id="KW-0732">Signal</keyword>
<sequence length="131" mass="15015">MRLKRVLNFLFIFVTAIALYGCAAKAKFDVPQIVNFDKREFEVSSKNGSNLLYVSHEKEDFYFTMINSMGTPLARRVLRPSGEFEAIGFLPPNSAYNELFIKILNTIKSNQKEAIVTVNDEIFEVRALDIR</sequence>
<dbReference type="PROSITE" id="PS51257">
    <property type="entry name" value="PROKAR_LIPOPROTEIN"/>
    <property type="match status" value="1"/>
</dbReference>
<evidence type="ECO:0000313" key="2">
    <source>
        <dbReference type="EMBL" id="QCD46692.1"/>
    </source>
</evidence>
<dbReference type="AlphaFoldDB" id="A0A6G5QM84"/>
<feature type="chain" id="PRO_5026101191" description="Lipoprotein" evidence="1">
    <location>
        <begin position="27"/>
        <end position="131"/>
    </location>
</feature>
<dbReference type="RefSeq" id="WP_002945573.1">
    <property type="nucleotide sequence ID" value="NZ_CAUTXX010000037.1"/>
</dbReference>
<evidence type="ECO:0008006" key="4">
    <source>
        <dbReference type="Google" id="ProtNLM"/>
    </source>
</evidence>
<proteinExistence type="predicted"/>
<dbReference type="Proteomes" id="UP000502377">
    <property type="component" value="Chromosome"/>
</dbReference>
<name>A0A6G5QM84_CAMRE</name>
<gene>
    <name evidence="2" type="ORF">CRECT_1026</name>
</gene>
<protein>
    <recommendedName>
        <fullName evidence="4">Lipoprotein</fullName>
    </recommendedName>
</protein>
<feature type="signal peptide" evidence="1">
    <location>
        <begin position="1"/>
        <end position="26"/>
    </location>
</feature>
<evidence type="ECO:0000313" key="3">
    <source>
        <dbReference type="Proteomes" id="UP000502377"/>
    </source>
</evidence>